<proteinExistence type="predicted"/>
<keyword evidence="4" id="KW-1185">Reference proteome</keyword>
<evidence type="ECO:0000259" key="2">
    <source>
        <dbReference type="Pfam" id="PF25973"/>
    </source>
</evidence>
<dbReference type="HOGENOM" id="CLU_573514_0_0_0"/>
<organism evidence="3 4">
    <name type="scientific">Singulisphaera acidiphila (strain ATCC BAA-1392 / DSM 18658 / VKM B-2454 / MOB10)</name>
    <dbReference type="NCBI Taxonomy" id="886293"/>
    <lineage>
        <taxon>Bacteria</taxon>
        <taxon>Pseudomonadati</taxon>
        <taxon>Planctomycetota</taxon>
        <taxon>Planctomycetia</taxon>
        <taxon>Isosphaerales</taxon>
        <taxon>Isosphaeraceae</taxon>
        <taxon>Singulisphaera</taxon>
    </lineage>
</organism>
<evidence type="ECO:0000313" key="3">
    <source>
        <dbReference type="EMBL" id="AGA30829.1"/>
    </source>
</evidence>
<dbReference type="GO" id="GO:0030313">
    <property type="term" value="C:cell envelope"/>
    <property type="evidence" value="ECO:0007669"/>
    <property type="project" value="TreeGrafter"/>
</dbReference>
<dbReference type="Gene3D" id="1.10.287.470">
    <property type="entry name" value="Helix hairpin bin"/>
    <property type="match status" value="1"/>
</dbReference>
<dbReference type="eggNOG" id="COG0845">
    <property type="taxonomic scope" value="Bacteria"/>
</dbReference>
<dbReference type="OrthoDB" id="211608at2"/>
<dbReference type="STRING" id="886293.Sinac_6759"/>
<sequence length="476" mass="51740">MTFPRWLSKTVLLVAAVTGGTAALAFLPATRWWLGSALGGIKGQQVPDSTTTHRPSPVQVTGVAPVPDRPDTLAVPDAVVRSLGIRTAPASRPSRLQRLEMIGTLAIDTDRMAHVHTRFAGEVVELGTIEDASPGTNGGPPTRRPIRYGDRIGKGQLLAVLWSSELGEKKSAYVDALSRLQLERETLSRLEALYRDQAVTERNLRETRRTVEAAEIVAASAERTLRVLRLSEEEIAAIRAEAESLRGGKAARDRRVERDWARVELRSPLEGTILEKNLAAGDIVDTSLDLYKIADLDQLTIWAHAYEDDLPRLQTLPAPIPWTVRLKSEPAGVLLAGAIERIGDIIDPTQHTALVMGQVANPDRRLKVGQFVVATVDLPPPPNVVEIPIDALVEDGHESIVFVQPDPLVHEYAQHRVEVVRQFDDCAYVHGLPISPGAPGQLGSPHTGDQVVVSGSVELRASLGRLHSAKRSEAAK</sequence>
<dbReference type="RefSeq" id="WP_015249905.1">
    <property type="nucleotide sequence ID" value="NC_019892.1"/>
</dbReference>
<dbReference type="Pfam" id="PF25973">
    <property type="entry name" value="BSH_CzcB"/>
    <property type="match status" value="1"/>
</dbReference>
<dbReference type="AlphaFoldDB" id="L0DN76"/>
<dbReference type="PANTHER" id="PTHR30097">
    <property type="entry name" value="CATION EFFLUX SYSTEM PROTEIN CUSB"/>
    <property type="match status" value="1"/>
</dbReference>
<dbReference type="SUPFAM" id="SSF111369">
    <property type="entry name" value="HlyD-like secretion proteins"/>
    <property type="match status" value="1"/>
</dbReference>
<protein>
    <submittedName>
        <fullName evidence="3">Membrane-fusion protein</fullName>
    </submittedName>
</protein>
<dbReference type="Proteomes" id="UP000010798">
    <property type="component" value="Chromosome"/>
</dbReference>
<dbReference type="GO" id="GO:0060003">
    <property type="term" value="P:copper ion export"/>
    <property type="evidence" value="ECO:0007669"/>
    <property type="project" value="TreeGrafter"/>
</dbReference>
<accession>L0DN76</accession>
<keyword evidence="1" id="KW-0813">Transport</keyword>
<dbReference type="InterPro" id="IPR051909">
    <property type="entry name" value="MFP_Cation_Efflux"/>
</dbReference>
<dbReference type="EMBL" id="CP003364">
    <property type="protein sequence ID" value="AGA30829.1"/>
    <property type="molecule type" value="Genomic_DNA"/>
</dbReference>
<dbReference type="InterPro" id="IPR058647">
    <property type="entry name" value="BSH_CzcB-like"/>
</dbReference>
<feature type="domain" description="CzcB-like barrel-sandwich hybrid" evidence="2">
    <location>
        <begin position="147"/>
        <end position="295"/>
    </location>
</feature>
<dbReference type="Gene3D" id="2.40.30.170">
    <property type="match status" value="1"/>
</dbReference>
<evidence type="ECO:0000313" key="4">
    <source>
        <dbReference type="Proteomes" id="UP000010798"/>
    </source>
</evidence>
<gene>
    <name evidence="3" type="ordered locus">Sinac_6759</name>
</gene>
<dbReference type="Gene3D" id="2.40.50.100">
    <property type="match status" value="1"/>
</dbReference>
<evidence type="ECO:0000256" key="1">
    <source>
        <dbReference type="ARBA" id="ARBA00022448"/>
    </source>
</evidence>
<name>L0DN76_SINAD</name>
<dbReference type="GO" id="GO:0015679">
    <property type="term" value="P:plasma membrane copper ion transport"/>
    <property type="evidence" value="ECO:0007669"/>
    <property type="project" value="TreeGrafter"/>
</dbReference>
<reference evidence="3 4" key="1">
    <citation type="submission" date="2012-02" db="EMBL/GenBank/DDBJ databases">
        <title>Complete sequence of chromosome of Singulisphaera acidiphila DSM 18658.</title>
        <authorList>
            <consortium name="US DOE Joint Genome Institute (JGI-PGF)"/>
            <person name="Lucas S."/>
            <person name="Copeland A."/>
            <person name="Lapidus A."/>
            <person name="Glavina del Rio T."/>
            <person name="Dalin E."/>
            <person name="Tice H."/>
            <person name="Bruce D."/>
            <person name="Goodwin L."/>
            <person name="Pitluck S."/>
            <person name="Peters L."/>
            <person name="Ovchinnikova G."/>
            <person name="Chertkov O."/>
            <person name="Kyrpides N."/>
            <person name="Mavromatis K."/>
            <person name="Ivanova N."/>
            <person name="Brettin T."/>
            <person name="Detter J.C."/>
            <person name="Han C."/>
            <person name="Larimer F."/>
            <person name="Land M."/>
            <person name="Hauser L."/>
            <person name="Markowitz V."/>
            <person name="Cheng J.-F."/>
            <person name="Hugenholtz P."/>
            <person name="Woyke T."/>
            <person name="Wu D."/>
            <person name="Tindall B."/>
            <person name="Pomrenke H."/>
            <person name="Brambilla E."/>
            <person name="Klenk H.-P."/>
            <person name="Eisen J.A."/>
        </authorList>
    </citation>
    <scope>NUCLEOTIDE SEQUENCE [LARGE SCALE GENOMIC DNA]</scope>
    <source>
        <strain evidence="4">ATCC BAA-1392 / DSM 18658 / VKM B-2454 / MOB10</strain>
    </source>
</reference>
<dbReference type="PANTHER" id="PTHR30097:SF4">
    <property type="entry name" value="SLR6042 PROTEIN"/>
    <property type="match status" value="1"/>
</dbReference>
<dbReference type="KEGG" id="saci:Sinac_6759"/>